<protein>
    <submittedName>
        <fullName evidence="2">Uncharacterized protein</fullName>
    </submittedName>
</protein>
<dbReference type="EMBL" id="CM002296">
    <property type="protein sequence ID" value="ESW09393.1"/>
    <property type="molecule type" value="Genomic_DNA"/>
</dbReference>
<dbReference type="Gramene" id="ESW09393">
    <property type="protein sequence ID" value="ESW09393"/>
    <property type="gene ID" value="PHAVU_009G123800g"/>
</dbReference>
<dbReference type="Proteomes" id="UP000000226">
    <property type="component" value="Chromosome 9"/>
</dbReference>
<name>V7AXQ8_PHAVU</name>
<feature type="region of interest" description="Disordered" evidence="1">
    <location>
        <begin position="35"/>
        <end position="68"/>
    </location>
</feature>
<gene>
    <name evidence="2" type="ORF">PHAVU_009G123800g</name>
</gene>
<feature type="compositionally biased region" description="Polar residues" evidence="1">
    <location>
        <begin position="58"/>
        <end position="68"/>
    </location>
</feature>
<evidence type="ECO:0000313" key="2">
    <source>
        <dbReference type="EMBL" id="ESW09393.1"/>
    </source>
</evidence>
<dbReference type="AlphaFoldDB" id="V7AXQ8"/>
<proteinExistence type="predicted"/>
<evidence type="ECO:0000256" key="1">
    <source>
        <dbReference type="SAM" id="MobiDB-lite"/>
    </source>
</evidence>
<evidence type="ECO:0000313" key="3">
    <source>
        <dbReference type="Proteomes" id="UP000000226"/>
    </source>
</evidence>
<accession>V7AXQ8</accession>
<organism evidence="2 3">
    <name type="scientific">Phaseolus vulgaris</name>
    <name type="common">Kidney bean</name>
    <name type="synonym">French bean</name>
    <dbReference type="NCBI Taxonomy" id="3885"/>
    <lineage>
        <taxon>Eukaryota</taxon>
        <taxon>Viridiplantae</taxon>
        <taxon>Streptophyta</taxon>
        <taxon>Embryophyta</taxon>
        <taxon>Tracheophyta</taxon>
        <taxon>Spermatophyta</taxon>
        <taxon>Magnoliopsida</taxon>
        <taxon>eudicotyledons</taxon>
        <taxon>Gunneridae</taxon>
        <taxon>Pentapetalae</taxon>
        <taxon>rosids</taxon>
        <taxon>fabids</taxon>
        <taxon>Fabales</taxon>
        <taxon>Fabaceae</taxon>
        <taxon>Papilionoideae</taxon>
        <taxon>50 kb inversion clade</taxon>
        <taxon>NPAAA clade</taxon>
        <taxon>indigoferoid/millettioid clade</taxon>
        <taxon>Phaseoleae</taxon>
        <taxon>Phaseolus</taxon>
    </lineage>
</organism>
<sequence>MGCWKKNDEMQEEIPSLYWRAWRVLFKLAWAWASTSGGKGKDCSDPTPPSPTTKKTETQLLPITSSHI</sequence>
<keyword evidence="3" id="KW-1185">Reference proteome</keyword>
<reference evidence="3" key="1">
    <citation type="journal article" date="2014" name="Nat. Genet.">
        <title>A reference genome for common bean and genome-wide analysis of dual domestications.</title>
        <authorList>
            <person name="Schmutz J."/>
            <person name="McClean P.E."/>
            <person name="Mamidi S."/>
            <person name="Wu G.A."/>
            <person name="Cannon S.B."/>
            <person name="Grimwood J."/>
            <person name="Jenkins J."/>
            <person name="Shu S."/>
            <person name="Song Q."/>
            <person name="Chavarro C."/>
            <person name="Torres-Torres M."/>
            <person name="Geffroy V."/>
            <person name="Moghaddam S.M."/>
            <person name="Gao D."/>
            <person name="Abernathy B."/>
            <person name="Barry K."/>
            <person name="Blair M."/>
            <person name="Brick M.A."/>
            <person name="Chovatia M."/>
            <person name="Gepts P."/>
            <person name="Goodstein D.M."/>
            <person name="Gonzales M."/>
            <person name="Hellsten U."/>
            <person name="Hyten D.L."/>
            <person name="Jia G."/>
            <person name="Kelly J.D."/>
            <person name="Kudrna D."/>
            <person name="Lee R."/>
            <person name="Richard M.M."/>
            <person name="Miklas P.N."/>
            <person name="Osorno J.M."/>
            <person name="Rodrigues J."/>
            <person name="Thareau V."/>
            <person name="Urrea C.A."/>
            <person name="Wang M."/>
            <person name="Yu Y."/>
            <person name="Zhang M."/>
            <person name="Wing R.A."/>
            <person name="Cregan P.B."/>
            <person name="Rokhsar D.S."/>
            <person name="Jackson S.A."/>
        </authorList>
    </citation>
    <scope>NUCLEOTIDE SEQUENCE [LARGE SCALE GENOMIC DNA]</scope>
    <source>
        <strain evidence="3">cv. G19833</strain>
    </source>
</reference>